<dbReference type="Proteomes" id="UP000092445">
    <property type="component" value="Unassembled WGS sequence"/>
</dbReference>
<evidence type="ECO:0000256" key="1">
    <source>
        <dbReference type="SAM" id="SignalP"/>
    </source>
</evidence>
<keyword evidence="3" id="KW-1185">Reference proteome</keyword>
<protein>
    <submittedName>
        <fullName evidence="2">Uncharacterized protein</fullName>
    </submittedName>
</protein>
<feature type="chain" id="PRO_5008402604" evidence="1">
    <location>
        <begin position="24"/>
        <end position="122"/>
    </location>
</feature>
<accession>A0A1A9Z603</accession>
<feature type="signal peptide" evidence="1">
    <location>
        <begin position="1"/>
        <end position="23"/>
    </location>
</feature>
<evidence type="ECO:0000313" key="2">
    <source>
        <dbReference type="EnsemblMetazoa" id="GPAI004917-PA"/>
    </source>
</evidence>
<dbReference type="AlphaFoldDB" id="A0A1A9Z603"/>
<dbReference type="EnsemblMetazoa" id="GPAI004917-RA">
    <property type="protein sequence ID" value="GPAI004917-PA"/>
    <property type="gene ID" value="GPAI004917"/>
</dbReference>
<name>A0A1A9Z603_GLOPL</name>
<reference evidence="3" key="1">
    <citation type="submission" date="2014-03" db="EMBL/GenBank/DDBJ databases">
        <authorList>
            <person name="Aksoy S."/>
            <person name="Warren W."/>
            <person name="Wilson R.K."/>
        </authorList>
    </citation>
    <scope>NUCLEOTIDE SEQUENCE [LARGE SCALE GENOMIC DNA]</scope>
    <source>
        <strain evidence="3">IAEA</strain>
    </source>
</reference>
<evidence type="ECO:0000313" key="3">
    <source>
        <dbReference type="Proteomes" id="UP000092445"/>
    </source>
</evidence>
<proteinExistence type="predicted"/>
<sequence>MIFIGILLGFFLLQNLFLTVISCGKTPQHLLSMLETDKVLKSQSPMVRNFSDKREKLNFGMNFRQKSFSDDEQVFLCPEIIIGTSIQAIHLQNVRRAGKVCVCSQLQKYTHNKLFPNIRKVA</sequence>
<reference evidence="2" key="2">
    <citation type="submission" date="2020-05" db="UniProtKB">
        <authorList>
            <consortium name="EnsemblMetazoa"/>
        </authorList>
    </citation>
    <scope>IDENTIFICATION</scope>
    <source>
        <strain evidence="2">IAEA</strain>
    </source>
</reference>
<keyword evidence="1" id="KW-0732">Signal</keyword>
<organism evidence="2 3">
    <name type="scientific">Glossina pallidipes</name>
    <name type="common">Tsetse fly</name>
    <dbReference type="NCBI Taxonomy" id="7398"/>
    <lineage>
        <taxon>Eukaryota</taxon>
        <taxon>Metazoa</taxon>
        <taxon>Ecdysozoa</taxon>
        <taxon>Arthropoda</taxon>
        <taxon>Hexapoda</taxon>
        <taxon>Insecta</taxon>
        <taxon>Pterygota</taxon>
        <taxon>Neoptera</taxon>
        <taxon>Endopterygota</taxon>
        <taxon>Diptera</taxon>
        <taxon>Brachycera</taxon>
        <taxon>Muscomorpha</taxon>
        <taxon>Hippoboscoidea</taxon>
        <taxon>Glossinidae</taxon>
        <taxon>Glossina</taxon>
    </lineage>
</organism>
<dbReference type="VEuPathDB" id="VectorBase:GPAI004917"/>